<evidence type="ECO:0008006" key="4">
    <source>
        <dbReference type="Google" id="ProtNLM"/>
    </source>
</evidence>
<keyword evidence="1" id="KW-0472">Membrane</keyword>
<keyword evidence="3" id="KW-1185">Reference proteome</keyword>
<reference evidence="2" key="1">
    <citation type="submission" date="2022-01" db="EMBL/GenBank/DDBJ databases">
        <authorList>
            <person name="King R."/>
        </authorList>
    </citation>
    <scope>NUCLEOTIDE SEQUENCE</scope>
</reference>
<evidence type="ECO:0000256" key="1">
    <source>
        <dbReference type="SAM" id="Phobius"/>
    </source>
</evidence>
<dbReference type="Pfam" id="PF10151">
    <property type="entry name" value="TMEM214"/>
    <property type="match status" value="1"/>
</dbReference>
<name>A0A9N9TTN7_PHYSR</name>
<evidence type="ECO:0000313" key="2">
    <source>
        <dbReference type="EMBL" id="CAG9862086.1"/>
    </source>
</evidence>
<keyword evidence="1" id="KW-1133">Transmembrane helix</keyword>
<gene>
    <name evidence="2" type="ORF">PHYEVI_LOCUS8409</name>
</gene>
<proteinExistence type="predicted"/>
<dbReference type="AlphaFoldDB" id="A0A9N9TTN7"/>
<dbReference type="Proteomes" id="UP001153712">
    <property type="component" value="Chromosome 5"/>
</dbReference>
<organism evidence="2 3">
    <name type="scientific">Phyllotreta striolata</name>
    <name type="common">Striped flea beetle</name>
    <name type="synonym">Crioceris striolata</name>
    <dbReference type="NCBI Taxonomy" id="444603"/>
    <lineage>
        <taxon>Eukaryota</taxon>
        <taxon>Metazoa</taxon>
        <taxon>Ecdysozoa</taxon>
        <taxon>Arthropoda</taxon>
        <taxon>Hexapoda</taxon>
        <taxon>Insecta</taxon>
        <taxon>Pterygota</taxon>
        <taxon>Neoptera</taxon>
        <taxon>Endopterygota</taxon>
        <taxon>Coleoptera</taxon>
        <taxon>Polyphaga</taxon>
        <taxon>Cucujiformia</taxon>
        <taxon>Chrysomeloidea</taxon>
        <taxon>Chrysomelidae</taxon>
        <taxon>Galerucinae</taxon>
        <taxon>Alticini</taxon>
        <taxon>Phyllotreta</taxon>
    </lineage>
</organism>
<dbReference type="OrthoDB" id="10022292at2759"/>
<evidence type="ECO:0000313" key="3">
    <source>
        <dbReference type="Proteomes" id="UP001153712"/>
    </source>
</evidence>
<keyword evidence="1" id="KW-0812">Transmembrane</keyword>
<dbReference type="InterPro" id="IPR019308">
    <property type="entry name" value="TMEM214"/>
</dbReference>
<dbReference type="EMBL" id="OU900098">
    <property type="protein sequence ID" value="CAG9862086.1"/>
    <property type="molecule type" value="Genomic_DNA"/>
</dbReference>
<feature type="transmembrane region" description="Helical" evidence="1">
    <location>
        <begin position="27"/>
        <end position="43"/>
    </location>
</feature>
<sequence length="210" mass="24141">MASKKNKNQKVNVTVTATKKRGFPYKYFLAGICLLASVITYDVKQQDSFIRSQLKEYHVCEYTHMAVDKINDGLQWSKSKVEEQFPGLEQRIILISEPYVNLSVNLSKLGRNFFCNLKNNLLESSPFLRQAIDKDIPEYVSYTKDVLHSASLTAISYLSKSCEYLKNEVFVGSLSPENMQKTLVDVLIYTRDKTVEIYNSLYKELSSIFN</sequence>
<protein>
    <recommendedName>
        <fullName evidence="4">Transmembrane protein</fullName>
    </recommendedName>
</protein>
<accession>A0A9N9TTN7</accession>